<proteinExistence type="predicted"/>
<dbReference type="GO" id="GO:0004771">
    <property type="term" value="F:sterol ester esterase activity"/>
    <property type="evidence" value="ECO:0007669"/>
    <property type="project" value="TreeGrafter"/>
</dbReference>
<name>A0A9P4UNW6_9PEZI</name>
<evidence type="ECO:0000313" key="2">
    <source>
        <dbReference type="EMBL" id="KAF2719851.1"/>
    </source>
</evidence>
<dbReference type="AlphaFoldDB" id="A0A9P4UNW6"/>
<dbReference type="Proteomes" id="UP000799441">
    <property type="component" value="Unassembled WGS sequence"/>
</dbReference>
<dbReference type="SUPFAM" id="SSF53474">
    <property type="entry name" value="alpha/beta-Hydrolases"/>
    <property type="match status" value="1"/>
</dbReference>
<sequence>MLDYYAKHSGMVVLSVGYRLAPEDPYPKGNEDCFDIGEYLVDKSEKEFGAPLRFITGDSAGAHLSVLTAFHLLKSRPDFDLKGLVLSFGAYNLTTLLPGAHTFSLPLVLDGGIMQKYIDTYLPDTTVADRTDPWISPVYANLAEMKLPPAFFAIGTQDPLVDDNILMSTKWSLSGAESVLKFYPGAPHGFTFFPIGGTEQTLLALEDIITFVSEKL</sequence>
<dbReference type="PANTHER" id="PTHR23025">
    <property type="entry name" value="TRIACYLGLYCEROL LIPASE"/>
    <property type="match status" value="1"/>
</dbReference>
<dbReference type="OrthoDB" id="408631at2759"/>
<evidence type="ECO:0000313" key="3">
    <source>
        <dbReference type="Proteomes" id="UP000799441"/>
    </source>
</evidence>
<evidence type="ECO:0000259" key="1">
    <source>
        <dbReference type="Pfam" id="PF07859"/>
    </source>
</evidence>
<dbReference type="PANTHER" id="PTHR23025:SF3">
    <property type="entry name" value="HORMONE-SENSITIVE LIPASE"/>
    <property type="match status" value="1"/>
</dbReference>
<gene>
    <name evidence="2" type="ORF">K431DRAFT_286337</name>
</gene>
<dbReference type="Pfam" id="PF07859">
    <property type="entry name" value="Abhydrolase_3"/>
    <property type="match status" value="1"/>
</dbReference>
<keyword evidence="3" id="KW-1185">Reference proteome</keyword>
<accession>A0A9P4UNW6</accession>
<feature type="domain" description="Alpha/beta hydrolase fold-3" evidence="1">
    <location>
        <begin position="4"/>
        <end position="191"/>
    </location>
</feature>
<protein>
    <submittedName>
        <fullName evidence="2">Alpha/beta-hydrolase</fullName>
    </submittedName>
</protein>
<comment type="caution">
    <text evidence="2">The sequence shown here is derived from an EMBL/GenBank/DDBJ whole genome shotgun (WGS) entry which is preliminary data.</text>
</comment>
<reference evidence="2" key="1">
    <citation type="journal article" date="2020" name="Stud. Mycol.">
        <title>101 Dothideomycetes genomes: a test case for predicting lifestyles and emergence of pathogens.</title>
        <authorList>
            <person name="Haridas S."/>
            <person name="Albert R."/>
            <person name="Binder M."/>
            <person name="Bloem J."/>
            <person name="Labutti K."/>
            <person name="Salamov A."/>
            <person name="Andreopoulos B."/>
            <person name="Baker S."/>
            <person name="Barry K."/>
            <person name="Bills G."/>
            <person name="Bluhm B."/>
            <person name="Cannon C."/>
            <person name="Castanera R."/>
            <person name="Culley D."/>
            <person name="Daum C."/>
            <person name="Ezra D."/>
            <person name="Gonzalez J."/>
            <person name="Henrissat B."/>
            <person name="Kuo A."/>
            <person name="Liang C."/>
            <person name="Lipzen A."/>
            <person name="Lutzoni F."/>
            <person name="Magnuson J."/>
            <person name="Mondo S."/>
            <person name="Nolan M."/>
            <person name="Ohm R."/>
            <person name="Pangilinan J."/>
            <person name="Park H.-J."/>
            <person name="Ramirez L."/>
            <person name="Alfaro M."/>
            <person name="Sun H."/>
            <person name="Tritt A."/>
            <person name="Yoshinaga Y."/>
            <person name="Zwiers L.-H."/>
            <person name="Turgeon B."/>
            <person name="Goodwin S."/>
            <person name="Spatafora J."/>
            <person name="Crous P."/>
            <person name="Grigoriev I."/>
        </authorList>
    </citation>
    <scope>NUCLEOTIDE SEQUENCE</scope>
    <source>
        <strain evidence="2">CBS 116435</strain>
    </source>
</reference>
<dbReference type="GO" id="GO:0004806">
    <property type="term" value="F:triacylglycerol lipase activity"/>
    <property type="evidence" value="ECO:0007669"/>
    <property type="project" value="TreeGrafter"/>
</dbReference>
<dbReference type="EMBL" id="MU003806">
    <property type="protein sequence ID" value="KAF2719851.1"/>
    <property type="molecule type" value="Genomic_DNA"/>
</dbReference>
<dbReference type="Gene3D" id="3.40.50.1820">
    <property type="entry name" value="alpha/beta hydrolase"/>
    <property type="match status" value="1"/>
</dbReference>
<dbReference type="GO" id="GO:0019433">
    <property type="term" value="P:triglyceride catabolic process"/>
    <property type="evidence" value="ECO:0007669"/>
    <property type="project" value="TreeGrafter"/>
</dbReference>
<dbReference type="GO" id="GO:0005829">
    <property type="term" value="C:cytosol"/>
    <property type="evidence" value="ECO:0007669"/>
    <property type="project" value="TreeGrafter"/>
</dbReference>
<dbReference type="InterPro" id="IPR029058">
    <property type="entry name" value="AB_hydrolase_fold"/>
</dbReference>
<dbReference type="InterPro" id="IPR013094">
    <property type="entry name" value="AB_hydrolase_3"/>
</dbReference>
<organism evidence="2 3">
    <name type="scientific">Polychaeton citri CBS 116435</name>
    <dbReference type="NCBI Taxonomy" id="1314669"/>
    <lineage>
        <taxon>Eukaryota</taxon>
        <taxon>Fungi</taxon>
        <taxon>Dikarya</taxon>
        <taxon>Ascomycota</taxon>
        <taxon>Pezizomycotina</taxon>
        <taxon>Dothideomycetes</taxon>
        <taxon>Dothideomycetidae</taxon>
        <taxon>Capnodiales</taxon>
        <taxon>Capnodiaceae</taxon>
        <taxon>Polychaeton</taxon>
    </lineage>
</organism>